<name>A0A0B7HU84_9FLAO</name>
<accession>A0A0B7HU84</accession>
<dbReference type="AlphaFoldDB" id="A0A0B7HU84"/>
<evidence type="ECO:0000313" key="2">
    <source>
        <dbReference type="Proteomes" id="UP000038083"/>
    </source>
</evidence>
<dbReference type="EMBL" id="CDOG01000028">
    <property type="protein sequence ID" value="CEN39311.1"/>
    <property type="molecule type" value="Genomic_DNA"/>
</dbReference>
<dbReference type="Proteomes" id="UP000038083">
    <property type="component" value="Unassembled WGS sequence"/>
</dbReference>
<protein>
    <submittedName>
        <fullName evidence="1">Uncharacterized protein</fullName>
    </submittedName>
</protein>
<gene>
    <name evidence="1" type="ORF">CCYN74_340002</name>
</gene>
<sequence>MAKQIEFYDLDKEYPVSYEFWKDTVAFFLYLGYKCFYWERSFEKQSYQVVRKSYSEAIEKIQNGVVLQDYEMAKDRLYNNYSSFRYYFERAEKMSSLNFKQKIDWTIEQVNKNLQPRISFKNRLYIESDFYKNCYEVLYCKMIIHYFAINHLRIEPNKLIFDPLLLNDSYTENRIDEMKTEEGIIEINNESYLFSYEQRFSYSKELQSVFIDKKLFENIDFSELKNHNIIFKNDSETCELNKRAISDFLILISYFEKINLIKLCYGKDYQKVVIKILNETLGKTVNNSRISRIYNKIVHNVGDYVLSSNDEETLFQVKIFTNKYMSK</sequence>
<evidence type="ECO:0000313" key="1">
    <source>
        <dbReference type="EMBL" id="CEN39311.1"/>
    </source>
</evidence>
<organism evidence="1 2">
    <name type="scientific">Capnocytophaga cynodegmi</name>
    <dbReference type="NCBI Taxonomy" id="28189"/>
    <lineage>
        <taxon>Bacteria</taxon>
        <taxon>Pseudomonadati</taxon>
        <taxon>Bacteroidota</taxon>
        <taxon>Flavobacteriia</taxon>
        <taxon>Flavobacteriales</taxon>
        <taxon>Flavobacteriaceae</taxon>
        <taxon>Capnocytophaga</taxon>
    </lineage>
</organism>
<reference evidence="1 2" key="1">
    <citation type="submission" date="2015-01" db="EMBL/GenBank/DDBJ databases">
        <authorList>
            <person name="MANFREDI Pablo"/>
        </authorList>
    </citation>
    <scope>NUCLEOTIDE SEQUENCE [LARGE SCALE GENOMIC DNA]</scope>
    <source>
        <strain evidence="1 2">Ccy74</strain>
    </source>
</reference>
<proteinExistence type="predicted"/>